<feature type="compositionally biased region" description="Acidic residues" evidence="1">
    <location>
        <begin position="184"/>
        <end position="195"/>
    </location>
</feature>
<evidence type="ECO:0000313" key="2">
    <source>
        <dbReference type="EMBL" id="KAF9492019.1"/>
    </source>
</evidence>
<evidence type="ECO:0000256" key="1">
    <source>
        <dbReference type="SAM" id="MobiDB-lite"/>
    </source>
</evidence>
<sequence length="195" mass="21560">MYQDADLQDLRPGCVIQVISTHSALVQTILRYHSSDDHGLVQHKYEPRGWLTVEDGIAASAHDLEEDQVILMKPDMAPVAHTLIVNKTDNAEHSSDIGVSCLTFSPMSRVIGDEQTWIIRLEPVPYPPLLLMDLVPPSWLTLDCRYFPSGASFVCADPDAVYPADGKNHSNPESTYAEVATSDMEPDSDNGEVHM</sequence>
<organism evidence="2 3">
    <name type="scientific">Pleurotus eryngii</name>
    <name type="common">Boletus of the steppes</name>
    <dbReference type="NCBI Taxonomy" id="5323"/>
    <lineage>
        <taxon>Eukaryota</taxon>
        <taxon>Fungi</taxon>
        <taxon>Dikarya</taxon>
        <taxon>Basidiomycota</taxon>
        <taxon>Agaricomycotina</taxon>
        <taxon>Agaricomycetes</taxon>
        <taxon>Agaricomycetidae</taxon>
        <taxon>Agaricales</taxon>
        <taxon>Pleurotineae</taxon>
        <taxon>Pleurotaceae</taxon>
        <taxon>Pleurotus</taxon>
    </lineage>
</organism>
<reference evidence="2" key="1">
    <citation type="submission" date="2020-11" db="EMBL/GenBank/DDBJ databases">
        <authorList>
            <consortium name="DOE Joint Genome Institute"/>
            <person name="Ahrendt S."/>
            <person name="Riley R."/>
            <person name="Andreopoulos W."/>
            <person name="Labutti K."/>
            <person name="Pangilinan J."/>
            <person name="Ruiz-Duenas F.J."/>
            <person name="Barrasa J.M."/>
            <person name="Sanchez-Garcia M."/>
            <person name="Camarero S."/>
            <person name="Miyauchi S."/>
            <person name="Serrano A."/>
            <person name="Linde D."/>
            <person name="Babiker R."/>
            <person name="Drula E."/>
            <person name="Ayuso-Fernandez I."/>
            <person name="Pacheco R."/>
            <person name="Padilla G."/>
            <person name="Ferreira P."/>
            <person name="Barriuso J."/>
            <person name="Kellner H."/>
            <person name="Castanera R."/>
            <person name="Alfaro M."/>
            <person name="Ramirez L."/>
            <person name="Pisabarro A.G."/>
            <person name="Kuo A."/>
            <person name="Tritt A."/>
            <person name="Lipzen A."/>
            <person name="He G."/>
            <person name="Yan M."/>
            <person name="Ng V."/>
            <person name="Cullen D."/>
            <person name="Martin F."/>
            <person name="Rosso M.-N."/>
            <person name="Henrissat B."/>
            <person name="Hibbett D."/>
            <person name="Martinez A.T."/>
            <person name="Grigoriev I.V."/>
        </authorList>
    </citation>
    <scope>NUCLEOTIDE SEQUENCE</scope>
    <source>
        <strain evidence="2">ATCC 90797</strain>
    </source>
</reference>
<gene>
    <name evidence="2" type="ORF">BDN71DRAFT_1433530</name>
</gene>
<keyword evidence="3" id="KW-1185">Reference proteome</keyword>
<dbReference type="AlphaFoldDB" id="A0A9P5ZQD3"/>
<name>A0A9P5ZQD3_PLEER</name>
<accession>A0A9P5ZQD3</accession>
<protein>
    <submittedName>
        <fullName evidence="2">Uncharacterized protein</fullName>
    </submittedName>
</protein>
<dbReference type="Proteomes" id="UP000807025">
    <property type="component" value="Unassembled WGS sequence"/>
</dbReference>
<proteinExistence type="predicted"/>
<evidence type="ECO:0000313" key="3">
    <source>
        <dbReference type="Proteomes" id="UP000807025"/>
    </source>
</evidence>
<feature type="region of interest" description="Disordered" evidence="1">
    <location>
        <begin position="165"/>
        <end position="195"/>
    </location>
</feature>
<comment type="caution">
    <text evidence="2">The sequence shown here is derived from an EMBL/GenBank/DDBJ whole genome shotgun (WGS) entry which is preliminary data.</text>
</comment>
<dbReference type="EMBL" id="MU154608">
    <property type="protein sequence ID" value="KAF9492019.1"/>
    <property type="molecule type" value="Genomic_DNA"/>
</dbReference>